<gene>
    <name evidence="10" type="ORF">K4H28_12285</name>
</gene>
<evidence type="ECO:0000313" key="11">
    <source>
        <dbReference type="Proteomes" id="UP000825679"/>
    </source>
</evidence>
<proteinExistence type="inferred from homology"/>
<dbReference type="NCBIfam" id="NF001204">
    <property type="entry name" value="PRK00166.1"/>
    <property type="match status" value="1"/>
</dbReference>
<dbReference type="PIRSF" id="PIRSF000903">
    <property type="entry name" value="B5n-ttraPtase_sm"/>
    <property type="match status" value="1"/>
</dbReference>
<dbReference type="InterPro" id="IPR004843">
    <property type="entry name" value="Calcineurin-like_PHP"/>
</dbReference>
<dbReference type="GO" id="GO:0008803">
    <property type="term" value="F:bis(5'-nucleosyl)-tetraphosphatase (symmetrical) activity"/>
    <property type="evidence" value="ECO:0007669"/>
    <property type="project" value="UniProtKB-EC"/>
</dbReference>
<dbReference type="EC" id="3.6.1.41" evidence="3"/>
<evidence type="ECO:0000256" key="2">
    <source>
        <dbReference type="ARBA" id="ARBA00005419"/>
    </source>
</evidence>
<evidence type="ECO:0000256" key="1">
    <source>
        <dbReference type="ARBA" id="ARBA00003413"/>
    </source>
</evidence>
<keyword evidence="4 10" id="KW-0378">Hydrolase</keyword>
<dbReference type="RefSeq" id="WP_221005463.1">
    <property type="nucleotide sequence ID" value="NZ_CP081150.1"/>
</dbReference>
<evidence type="ECO:0000256" key="8">
    <source>
        <dbReference type="ARBA" id="ARBA00049417"/>
    </source>
</evidence>
<feature type="domain" description="Calcineurin-like phosphoesterase" evidence="9">
    <location>
        <begin position="4"/>
        <end position="152"/>
    </location>
</feature>
<dbReference type="InterPro" id="IPR029052">
    <property type="entry name" value="Metallo-depent_PP-like"/>
</dbReference>
<evidence type="ECO:0000256" key="3">
    <source>
        <dbReference type="ARBA" id="ARBA00012506"/>
    </source>
</evidence>
<dbReference type="EMBL" id="CP081150">
    <property type="protein sequence ID" value="QZA77067.1"/>
    <property type="molecule type" value="Genomic_DNA"/>
</dbReference>
<comment type="similarity">
    <text evidence="2">Belongs to the Ap4A hydrolase family.</text>
</comment>
<dbReference type="Pfam" id="PF00149">
    <property type="entry name" value="Metallophos"/>
    <property type="match status" value="1"/>
</dbReference>
<comment type="catalytic activity">
    <reaction evidence="8">
        <text>P(1),P(4)-bis(5'-adenosyl) tetraphosphate + H2O = 2 ADP + 2 H(+)</text>
        <dbReference type="Rhea" id="RHEA:24252"/>
        <dbReference type="ChEBI" id="CHEBI:15377"/>
        <dbReference type="ChEBI" id="CHEBI:15378"/>
        <dbReference type="ChEBI" id="CHEBI:58141"/>
        <dbReference type="ChEBI" id="CHEBI:456216"/>
        <dbReference type="EC" id="3.6.1.41"/>
    </reaction>
</comment>
<dbReference type="Gene3D" id="3.60.21.10">
    <property type="match status" value="1"/>
</dbReference>
<comment type="function">
    <text evidence="1">Hydrolyzes diadenosine 5',5'''-P1,P4-tetraphosphate to yield ADP.</text>
</comment>
<protein>
    <recommendedName>
        <fullName evidence="3">bis(5'-nucleosyl)-tetraphosphatase (symmetrical)</fullName>
        <ecNumber evidence="3">3.6.1.41</ecNumber>
    </recommendedName>
    <alternativeName>
        <fullName evidence="6">Ap4A hydrolase</fullName>
    </alternativeName>
    <alternativeName>
        <fullName evidence="5">Diadenosine 5',5'''-P1,P4-tetraphosphate pyrophosphohydrolase</fullName>
    </alternativeName>
    <alternativeName>
        <fullName evidence="7">Diadenosine tetraphosphatase</fullName>
    </alternativeName>
</protein>
<dbReference type="SUPFAM" id="SSF56300">
    <property type="entry name" value="Metallo-dependent phosphatases"/>
    <property type="match status" value="1"/>
</dbReference>
<evidence type="ECO:0000256" key="5">
    <source>
        <dbReference type="ARBA" id="ARBA00031248"/>
    </source>
</evidence>
<accession>A0ABX8Z3B4</accession>
<dbReference type="NCBIfam" id="TIGR00668">
    <property type="entry name" value="apaH"/>
    <property type="match status" value="1"/>
</dbReference>
<dbReference type="PANTHER" id="PTHR40942:SF4">
    <property type="entry name" value="CYTOCHROME C5"/>
    <property type="match status" value="1"/>
</dbReference>
<dbReference type="InterPro" id="IPR004617">
    <property type="entry name" value="ApaH"/>
</dbReference>
<name>A0ABX8Z3B4_9NEIS</name>
<sequence>MASYVIGDIQGCFDEFMGLISLIEFNPILDKVYLVGDLVNRGPRSLDVLRYVYANRESFKMVLGNHDLHLLACWAGTSKPKSLDTFNDVLHGAEANELMSWLRKQPLVLELPECLIVHAGINPSLSWHNNLELAMFCSEKLAADDFYFWLSNMYGSSPTKWADGMEEVARFRFGINTFTRMRMLDGCDLDMKFKGTIESAPDNLRPWFNQLVNLPKPVMFGHWSALGLVVNEKVVALDTGCIWGGQLTAICLDSGCLFQYPALVGARGGDE</sequence>
<dbReference type="Proteomes" id="UP000825679">
    <property type="component" value="Chromosome"/>
</dbReference>
<dbReference type="PANTHER" id="PTHR40942">
    <property type="match status" value="1"/>
</dbReference>
<evidence type="ECO:0000259" key="9">
    <source>
        <dbReference type="Pfam" id="PF00149"/>
    </source>
</evidence>
<evidence type="ECO:0000256" key="4">
    <source>
        <dbReference type="ARBA" id="ARBA00022801"/>
    </source>
</evidence>
<evidence type="ECO:0000313" key="10">
    <source>
        <dbReference type="EMBL" id="QZA77067.1"/>
    </source>
</evidence>
<evidence type="ECO:0000256" key="7">
    <source>
        <dbReference type="ARBA" id="ARBA00033210"/>
    </source>
</evidence>
<keyword evidence="11" id="KW-1185">Reference proteome</keyword>
<evidence type="ECO:0000256" key="6">
    <source>
        <dbReference type="ARBA" id="ARBA00032248"/>
    </source>
</evidence>
<organism evidence="10 11">
    <name type="scientific">Deefgea tanakiae</name>
    <dbReference type="NCBI Taxonomy" id="2865840"/>
    <lineage>
        <taxon>Bacteria</taxon>
        <taxon>Pseudomonadati</taxon>
        <taxon>Pseudomonadota</taxon>
        <taxon>Betaproteobacteria</taxon>
        <taxon>Neisseriales</taxon>
        <taxon>Chitinibacteraceae</taxon>
        <taxon>Deefgea</taxon>
    </lineage>
</organism>
<reference evidence="10 11" key="1">
    <citation type="submission" date="2021-08" db="EMBL/GenBank/DDBJ databases">
        <title>complete genome sequencing of Deefgea sp. D25.</title>
        <authorList>
            <person name="Bae J.-W."/>
            <person name="Gim D.-H."/>
        </authorList>
    </citation>
    <scope>NUCLEOTIDE SEQUENCE [LARGE SCALE GENOMIC DNA]</scope>
    <source>
        <strain evidence="10 11">D25</strain>
    </source>
</reference>